<gene>
    <name evidence="8" type="primary">LOC113710403</name>
</gene>
<dbReference type="InterPro" id="IPR013083">
    <property type="entry name" value="Znf_RING/FYVE/PHD"/>
</dbReference>
<feature type="compositionally biased region" description="Polar residues" evidence="4">
    <location>
        <begin position="50"/>
        <end position="59"/>
    </location>
</feature>
<keyword evidence="5" id="KW-0472">Membrane</keyword>
<dbReference type="RefSeq" id="XP_027089185.2">
    <property type="nucleotide sequence ID" value="XM_027233384.2"/>
</dbReference>
<evidence type="ECO:0000259" key="6">
    <source>
        <dbReference type="PROSITE" id="PS51292"/>
    </source>
</evidence>
<evidence type="ECO:0000256" key="5">
    <source>
        <dbReference type="SAM" id="Phobius"/>
    </source>
</evidence>
<dbReference type="Pfam" id="PF12906">
    <property type="entry name" value="RINGv"/>
    <property type="match status" value="1"/>
</dbReference>
<dbReference type="SMART" id="SM00744">
    <property type="entry name" value="RINGv"/>
    <property type="match status" value="1"/>
</dbReference>
<feature type="region of interest" description="Disordered" evidence="4">
    <location>
        <begin position="22"/>
        <end position="77"/>
    </location>
</feature>
<keyword evidence="1" id="KW-0479">Metal-binding</keyword>
<keyword evidence="3" id="KW-0862">Zinc</keyword>
<name>A0A6P6UEH7_COFAR</name>
<keyword evidence="2" id="KW-0863">Zinc-finger</keyword>
<dbReference type="Proteomes" id="UP001652660">
    <property type="component" value="Chromosome 1e"/>
</dbReference>
<evidence type="ECO:0000256" key="1">
    <source>
        <dbReference type="ARBA" id="ARBA00022723"/>
    </source>
</evidence>
<dbReference type="Gene3D" id="3.30.40.10">
    <property type="entry name" value="Zinc/RING finger domain, C3HC4 (zinc finger)"/>
    <property type="match status" value="1"/>
</dbReference>
<feature type="compositionally biased region" description="Basic residues" evidence="4">
    <location>
        <begin position="33"/>
        <end position="46"/>
    </location>
</feature>
<reference evidence="8" key="2">
    <citation type="submission" date="2025-08" db="UniProtKB">
        <authorList>
            <consortium name="RefSeq"/>
        </authorList>
    </citation>
    <scope>IDENTIFICATION</scope>
    <source>
        <tissue evidence="8">Leaves</tissue>
    </source>
</reference>
<dbReference type="PANTHER" id="PTHR46214">
    <property type="entry name" value="ZINC FINGER, RING-CH-TYPE"/>
    <property type="match status" value="1"/>
</dbReference>
<sequence>MSAISATTCPADIESADNSAAAAAAAAGSSTSLRRHRRRRRRRRPRPSVAASSETTTDGSFRFSDTEDDSRSLHSQLGGSYEECRFSTESEGISLPKKHSSRRGSSTVSDEEEEGMVDLESGELELKVHSNRAKKRECRICHLKFSVARSGNAGGGDQSYIIELGCSCKGDLGSAHKQCAETWFKMKGNTTCEICGAPAMNIAGEQATEVNNGTGIATAASTAPVVFSETRSYCHGRRVMNFLLGCMVFAFIISWLFHFKILP</sequence>
<proteinExistence type="predicted"/>
<keyword evidence="5" id="KW-0812">Transmembrane</keyword>
<keyword evidence="5" id="KW-1133">Transmembrane helix</keyword>
<dbReference type="PROSITE" id="PS51292">
    <property type="entry name" value="ZF_RING_CH"/>
    <property type="match status" value="1"/>
</dbReference>
<evidence type="ECO:0000256" key="4">
    <source>
        <dbReference type="SAM" id="MobiDB-lite"/>
    </source>
</evidence>
<organism evidence="7 8">
    <name type="scientific">Coffea arabica</name>
    <name type="common">Arabian coffee</name>
    <dbReference type="NCBI Taxonomy" id="13443"/>
    <lineage>
        <taxon>Eukaryota</taxon>
        <taxon>Viridiplantae</taxon>
        <taxon>Streptophyta</taxon>
        <taxon>Embryophyta</taxon>
        <taxon>Tracheophyta</taxon>
        <taxon>Spermatophyta</taxon>
        <taxon>Magnoliopsida</taxon>
        <taxon>eudicotyledons</taxon>
        <taxon>Gunneridae</taxon>
        <taxon>Pentapetalae</taxon>
        <taxon>asterids</taxon>
        <taxon>lamiids</taxon>
        <taxon>Gentianales</taxon>
        <taxon>Rubiaceae</taxon>
        <taxon>Ixoroideae</taxon>
        <taxon>Gardenieae complex</taxon>
        <taxon>Bertiereae - Coffeeae clade</taxon>
        <taxon>Coffeeae</taxon>
        <taxon>Coffea</taxon>
    </lineage>
</organism>
<dbReference type="AlphaFoldDB" id="A0A6P6UEH7"/>
<feature type="region of interest" description="Disordered" evidence="4">
    <location>
        <begin position="92"/>
        <end position="116"/>
    </location>
</feature>
<feature type="domain" description="RING-CH-type" evidence="6">
    <location>
        <begin position="130"/>
        <end position="202"/>
    </location>
</feature>
<evidence type="ECO:0000313" key="8">
    <source>
        <dbReference type="RefSeq" id="XP_027089185.2"/>
    </source>
</evidence>
<reference evidence="7" key="1">
    <citation type="journal article" date="2025" name="Foods">
        <title>Unveiling the Microbial Signatures of Arabica Coffee Cherries: Insights into Ripeness Specific Diversity, Functional Traits, and Implications for Quality and Safety.</title>
        <authorList>
            <consortium name="RefSeq"/>
            <person name="Tenea G.N."/>
            <person name="Cifuentes V."/>
            <person name="Reyes P."/>
            <person name="Cevallos-Vallejos M."/>
        </authorList>
    </citation>
    <scope>NUCLEOTIDE SEQUENCE [LARGE SCALE GENOMIC DNA]</scope>
</reference>
<accession>A0A6P6UEH7</accession>
<dbReference type="GeneID" id="113710403"/>
<evidence type="ECO:0000256" key="3">
    <source>
        <dbReference type="ARBA" id="ARBA00022833"/>
    </source>
</evidence>
<evidence type="ECO:0000313" key="7">
    <source>
        <dbReference type="Proteomes" id="UP001652660"/>
    </source>
</evidence>
<feature type="compositionally biased region" description="Low complexity" evidence="4">
    <location>
        <begin position="22"/>
        <end position="32"/>
    </location>
</feature>
<keyword evidence="7" id="KW-1185">Reference proteome</keyword>
<evidence type="ECO:0000256" key="2">
    <source>
        <dbReference type="ARBA" id="ARBA00022771"/>
    </source>
</evidence>
<dbReference type="InterPro" id="IPR011016">
    <property type="entry name" value="Znf_RING-CH"/>
</dbReference>
<feature type="transmembrane region" description="Helical" evidence="5">
    <location>
        <begin position="239"/>
        <end position="257"/>
    </location>
</feature>
<dbReference type="PANTHER" id="PTHR46214:SF18">
    <property type="entry name" value="RING-CH-TYPE DOMAIN-CONTAINING PROTEIN"/>
    <property type="match status" value="1"/>
</dbReference>
<protein>
    <recommendedName>
        <fullName evidence="6">RING-CH-type domain-containing protein</fullName>
    </recommendedName>
</protein>
<dbReference type="SUPFAM" id="SSF57850">
    <property type="entry name" value="RING/U-box"/>
    <property type="match status" value="1"/>
</dbReference>
<dbReference type="GO" id="GO:0008270">
    <property type="term" value="F:zinc ion binding"/>
    <property type="evidence" value="ECO:0007669"/>
    <property type="project" value="UniProtKB-KW"/>
</dbReference>
<dbReference type="OrthoDB" id="1912066at2759"/>